<dbReference type="Pfam" id="PF00076">
    <property type="entry name" value="RRM_1"/>
    <property type="match status" value="1"/>
</dbReference>
<reference evidence="3 4" key="1">
    <citation type="submission" date="2023-05" db="EMBL/GenBank/DDBJ databases">
        <title>B98-5 Cell Line De Novo Hybrid Assembly: An Optical Mapping Approach.</title>
        <authorList>
            <person name="Kananen K."/>
            <person name="Auerbach J.A."/>
            <person name="Kautto E."/>
            <person name="Blachly J.S."/>
        </authorList>
    </citation>
    <scope>NUCLEOTIDE SEQUENCE [LARGE SCALE GENOMIC DNA]</scope>
    <source>
        <strain evidence="3">B95-8</strain>
        <tissue evidence="3">Cell line</tissue>
    </source>
</reference>
<feature type="compositionally biased region" description="Acidic residues" evidence="1">
    <location>
        <begin position="10"/>
        <end position="40"/>
    </location>
</feature>
<name>A0ABQ9TGL1_SAGOE</name>
<comment type="caution">
    <text evidence="3">The sequence shown here is derived from an EMBL/GenBank/DDBJ whole genome shotgun (WGS) entry which is preliminary data.</text>
</comment>
<feature type="compositionally biased region" description="Basic and acidic residues" evidence="1">
    <location>
        <begin position="41"/>
        <end position="50"/>
    </location>
</feature>
<protein>
    <recommendedName>
        <fullName evidence="2">RRM domain-containing protein</fullName>
    </recommendedName>
</protein>
<organism evidence="3 4">
    <name type="scientific">Saguinus oedipus</name>
    <name type="common">Cotton-top tamarin</name>
    <name type="synonym">Oedipomidas oedipus</name>
    <dbReference type="NCBI Taxonomy" id="9490"/>
    <lineage>
        <taxon>Eukaryota</taxon>
        <taxon>Metazoa</taxon>
        <taxon>Chordata</taxon>
        <taxon>Craniata</taxon>
        <taxon>Vertebrata</taxon>
        <taxon>Euteleostomi</taxon>
        <taxon>Mammalia</taxon>
        <taxon>Eutheria</taxon>
        <taxon>Euarchontoglires</taxon>
        <taxon>Primates</taxon>
        <taxon>Haplorrhini</taxon>
        <taxon>Platyrrhini</taxon>
        <taxon>Cebidae</taxon>
        <taxon>Callitrichinae</taxon>
        <taxon>Saguinus</taxon>
    </lineage>
</organism>
<evidence type="ECO:0000313" key="3">
    <source>
        <dbReference type="EMBL" id="KAK2083882.1"/>
    </source>
</evidence>
<proteinExistence type="predicted"/>
<evidence type="ECO:0000313" key="4">
    <source>
        <dbReference type="Proteomes" id="UP001266305"/>
    </source>
</evidence>
<gene>
    <name evidence="3" type="ORF">P7K49_039118</name>
</gene>
<dbReference type="InterPro" id="IPR012677">
    <property type="entry name" value="Nucleotide-bd_a/b_plait_sf"/>
</dbReference>
<evidence type="ECO:0000259" key="2">
    <source>
        <dbReference type="Pfam" id="PF00076"/>
    </source>
</evidence>
<dbReference type="Proteomes" id="UP001266305">
    <property type="component" value="Unassembled WGS sequence"/>
</dbReference>
<dbReference type="EMBL" id="JASSZA010000023">
    <property type="protein sequence ID" value="KAK2083882.1"/>
    <property type="molecule type" value="Genomic_DNA"/>
</dbReference>
<sequence length="134" mass="15676">MVEDKKDEGDRDDDEDDENNEEDSEDEENEEEDSDNDEEEPAKKHLENGRRKCPNSNQLPKPRNRKWMSVFMDPRSLADEFKEVFENSVAIRLVSKDGKSKVISYIEFKIEADAEKTLEGKQGTEVKEKYIPLY</sequence>
<dbReference type="InterPro" id="IPR000504">
    <property type="entry name" value="RRM_dom"/>
</dbReference>
<evidence type="ECO:0000256" key="1">
    <source>
        <dbReference type="SAM" id="MobiDB-lite"/>
    </source>
</evidence>
<keyword evidence="4" id="KW-1185">Reference proteome</keyword>
<dbReference type="Gene3D" id="3.30.70.330">
    <property type="match status" value="1"/>
</dbReference>
<accession>A0ABQ9TGL1</accession>
<feature type="region of interest" description="Disordered" evidence="1">
    <location>
        <begin position="1"/>
        <end position="67"/>
    </location>
</feature>
<feature type="domain" description="RRM" evidence="2">
    <location>
        <begin position="73"/>
        <end position="131"/>
    </location>
</feature>